<evidence type="ECO:0000313" key="2">
    <source>
        <dbReference type="EMBL" id="KAF4850669.1"/>
    </source>
</evidence>
<name>A0A9P5BXY8_COLSI</name>
<dbReference type="AlphaFoldDB" id="A0A9P5BXY8"/>
<evidence type="ECO:0000256" key="1">
    <source>
        <dbReference type="SAM" id="MobiDB-lite"/>
    </source>
</evidence>
<dbReference type="OrthoDB" id="10286725at2759"/>
<dbReference type="Proteomes" id="UP000711996">
    <property type="component" value="Unassembled WGS sequence"/>
</dbReference>
<sequence length="110" mass="12454">MTANENELPTPRGEQPWSQSQCPPQADTRDATSDNQHRPCPVSPVADEPSFSYASTDSPNLIFPIESFDLLEMDLGQQQTPSHPVRRPLKSLETLMTKLRPHYPHNNQFL</sequence>
<organism evidence="2 3">
    <name type="scientific">Colletotrichum siamense</name>
    <name type="common">Anthracnose fungus</name>
    <dbReference type="NCBI Taxonomy" id="690259"/>
    <lineage>
        <taxon>Eukaryota</taxon>
        <taxon>Fungi</taxon>
        <taxon>Dikarya</taxon>
        <taxon>Ascomycota</taxon>
        <taxon>Pezizomycotina</taxon>
        <taxon>Sordariomycetes</taxon>
        <taxon>Hypocreomycetidae</taxon>
        <taxon>Glomerellales</taxon>
        <taxon>Glomerellaceae</taxon>
        <taxon>Colletotrichum</taxon>
        <taxon>Colletotrichum gloeosporioides species complex</taxon>
    </lineage>
</organism>
<dbReference type="EMBL" id="QPMT01000045">
    <property type="protein sequence ID" value="KAF4850669.1"/>
    <property type="molecule type" value="Genomic_DNA"/>
</dbReference>
<evidence type="ECO:0000313" key="3">
    <source>
        <dbReference type="Proteomes" id="UP000711996"/>
    </source>
</evidence>
<comment type="caution">
    <text evidence="2">The sequence shown here is derived from an EMBL/GenBank/DDBJ whole genome shotgun (WGS) entry which is preliminary data.</text>
</comment>
<reference evidence="2" key="1">
    <citation type="submission" date="2019-06" db="EMBL/GenBank/DDBJ databases">
        <authorList>
            <person name="Gan P."/>
            <person name="Shirasu K."/>
        </authorList>
    </citation>
    <scope>NUCLEOTIDE SEQUENCE [LARGE SCALE GENOMIC DNA]</scope>
    <source>
        <strain evidence="2">CAD2</strain>
    </source>
</reference>
<accession>A0A9P5BXY8</accession>
<feature type="region of interest" description="Disordered" evidence="1">
    <location>
        <begin position="1"/>
        <end position="58"/>
    </location>
</feature>
<proteinExistence type="predicted"/>
<feature type="compositionally biased region" description="Basic and acidic residues" evidence="1">
    <location>
        <begin position="27"/>
        <end position="37"/>
    </location>
</feature>
<gene>
    <name evidence="2" type="ORF">CGCSCA2_v011331</name>
</gene>
<keyword evidence="3" id="KW-1185">Reference proteome</keyword>
<protein>
    <submittedName>
        <fullName evidence="2">Uncharacterized protein</fullName>
    </submittedName>
</protein>